<feature type="signal peptide" evidence="1">
    <location>
        <begin position="1"/>
        <end position="19"/>
    </location>
</feature>
<gene>
    <name evidence="2" type="ORF">IFR04_007672</name>
</gene>
<keyword evidence="1" id="KW-0732">Signal</keyword>
<name>A0A8H7W6A2_9HELO</name>
<comment type="caution">
    <text evidence="2">The sequence shown here is derived from an EMBL/GenBank/DDBJ whole genome shotgun (WGS) entry which is preliminary data.</text>
</comment>
<protein>
    <submittedName>
        <fullName evidence="2">Uncharacterized protein</fullName>
    </submittedName>
</protein>
<organism evidence="2 3">
    <name type="scientific">Cadophora malorum</name>
    <dbReference type="NCBI Taxonomy" id="108018"/>
    <lineage>
        <taxon>Eukaryota</taxon>
        <taxon>Fungi</taxon>
        <taxon>Dikarya</taxon>
        <taxon>Ascomycota</taxon>
        <taxon>Pezizomycotina</taxon>
        <taxon>Leotiomycetes</taxon>
        <taxon>Helotiales</taxon>
        <taxon>Ploettnerulaceae</taxon>
        <taxon>Cadophora</taxon>
    </lineage>
</organism>
<sequence>MGLQNIIKCSALLFGLASSIKVLELPAGAWSIEESSDGSLISRSVDDPALSTIKTQDPLKLNYDLEATSTAVDEPYSFSDGLLWANGDCWSTWPYNINTAGIDRAVT</sequence>
<proteinExistence type="predicted"/>
<evidence type="ECO:0000256" key="1">
    <source>
        <dbReference type="SAM" id="SignalP"/>
    </source>
</evidence>
<evidence type="ECO:0000313" key="3">
    <source>
        <dbReference type="Proteomes" id="UP000664132"/>
    </source>
</evidence>
<dbReference type="AlphaFoldDB" id="A0A8H7W6A2"/>
<evidence type="ECO:0000313" key="2">
    <source>
        <dbReference type="EMBL" id="KAG4419171.1"/>
    </source>
</evidence>
<accession>A0A8H7W6A2</accession>
<reference evidence="2" key="1">
    <citation type="submission" date="2021-02" db="EMBL/GenBank/DDBJ databases">
        <title>Genome sequence Cadophora malorum strain M34.</title>
        <authorList>
            <person name="Stefanovic E."/>
            <person name="Vu D."/>
            <person name="Scully C."/>
            <person name="Dijksterhuis J."/>
            <person name="Roader J."/>
            <person name="Houbraken J."/>
        </authorList>
    </citation>
    <scope>NUCLEOTIDE SEQUENCE</scope>
    <source>
        <strain evidence="2">M34</strain>
    </source>
</reference>
<dbReference type="EMBL" id="JAFJYH010000111">
    <property type="protein sequence ID" value="KAG4419171.1"/>
    <property type="molecule type" value="Genomic_DNA"/>
</dbReference>
<dbReference type="Proteomes" id="UP000664132">
    <property type="component" value="Unassembled WGS sequence"/>
</dbReference>
<feature type="chain" id="PRO_5034542413" evidence="1">
    <location>
        <begin position="20"/>
        <end position="107"/>
    </location>
</feature>
<keyword evidence="3" id="KW-1185">Reference proteome</keyword>